<gene>
    <name evidence="1" type="ORF">AN640_02890</name>
</gene>
<keyword evidence="2" id="KW-1185">Reference proteome</keyword>
<dbReference type="Proteomes" id="UP000188637">
    <property type="component" value="Unassembled WGS sequence"/>
</dbReference>
<evidence type="ECO:0000313" key="2">
    <source>
        <dbReference type="Proteomes" id="UP000188637"/>
    </source>
</evidence>
<proteinExistence type="predicted"/>
<comment type="caution">
    <text evidence="1">The sequence shown here is derived from an EMBL/GenBank/DDBJ whole genome shotgun (WGS) entry which is preliminary data.</text>
</comment>
<evidence type="ECO:0000313" key="1">
    <source>
        <dbReference type="EMBL" id="ONI38047.1"/>
    </source>
</evidence>
<name>A0ACC8X873_9FIRM</name>
<accession>A0ACC8X873</accession>
<sequence length="518" mass="58426">MRKLLYVIIAISMILSLFIAWQRILSEESQNNIQIGIRYEDILKMSLDEDKKIEDILIELKDRSITTILVKQKDFDFNKLKILSDMGFIISPELEDNTQIENLSKIENLGYIFFGNKQIEITPALVEFVAQYGLGFIEFFSQDQAGFDELAEATKDENGRYQVIRMYSDEKVPYISTPDTVDRYELALTERSIKMFIFVYKDPKSLYTDLSEFIYKARTNGYVISDGKLEYDYKQTPIIFLIFIGMGTAAVSSLLGINLGLKKIGLSLSGLIGISYITGLFLQKDLTLQSMALITSIVFPVYSILIFCRGKPYSISIRICIQKFFQILGITVLGALIIVGLLSHANYSLGLDGFRGVKLAHIAPVLIIALVVLYKDHDQIFYELKRLKKSTLVTSGILLFLLGIGMVGVYIIRTGNGEISDIEKTFRSTLDNLLGVRPRTKEFLIGYPALLAGLYFNLKIIKYPAMLMGTIGPISLINTFAHVHTPLLISVIRSVYSIGFGLIIGGILIYFLKFSFKI</sequence>
<reference evidence="1" key="1">
    <citation type="submission" date="2016-08" db="EMBL/GenBank/DDBJ databases">
        <authorList>
            <person name="Ngugi D.K."/>
            <person name="Miyake S."/>
            <person name="Stingl U."/>
        </authorList>
    </citation>
    <scope>NUCLEOTIDE SEQUENCE</scope>
    <source>
        <strain evidence="1">SCG-D08WGA-EpuloA1</strain>
    </source>
</reference>
<organism evidence="1 2">
    <name type="scientific">Candidatus Epulonipiscium fishelsonii</name>
    <dbReference type="NCBI Taxonomy" id="77094"/>
    <lineage>
        <taxon>Bacteria</taxon>
        <taxon>Bacillati</taxon>
        <taxon>Bacillota</taxon>
        <taxon>Clostridia</taxon>
        <taxon>Lachnospirales</taxon>
        <taxon>Lachnospiraceae</taxon>
        <taxon>Candidatus Epulonipiscium</taxon>
    </lineage>
</organism>
<dbReference type="EMBL" id="LJHD01000305">
    <property type="protein sequence ID" value="ONI38047.1"/>
    <property type="molecule type" value="Genomic_DNA"/>
</dbReference>
<protein>
    <submittedName>
        <fullName evidence="1">Uncharacterized protein</fullName>
    </submittedName>
</protein>